<dbReference type="FunCoup" id="A0A286UUJ6">
    <property type="interactions" value="129"/>
</dbReference>
<comment type="similarity">
    <text evidence="1">Belongs to the SRR1 family.</text>
</comment>
<evidence type="ECO:0000256" key="1">
    <source>
        <dbReference type="ARBA" id="ARBA00009856"/>
    </source>
</evidence>
<dbReference type="Pfam" id="PF07985">
    <property type="entry name" value="SRR1"/>
    <property type="match status" value="1"/>
</dbReference>
<dbReference type="GO" id="GO:0005634">
    <property type="term" value="C:nucleus"/>
    <property type="evidence" value="ECO:0007669"/>
    <property type="project" value="TreeGrafter"/>
</dbReference>
<dbReference type="InParanoid" id="A0A286UUJ6"/>
<sequence>MTSDDVVSKNTLSYDHDGSTFTPVLRKKKRRPGKQTHQRTPIELYEVSKQELTSDSVWINTCTETIRNVLSNLPSEITSILCLGLGSPTESAQARFQLCFLLEVKESIFKNNVDICAFDPVFTFQDKNLLESLGIQILTENQHGKHALSKSTLAYMPHCDRELYENFLFANWTEEQLLNLVLIGNDLRHYEETIPRHTLYAENPCISHLTPLLSTAVLPAHRAFPNAFSTTAVQYINRTSSLAGRRLLNGATHLHTVTKKAKMALVPTTIENGVMK</sequence>
<dbReference type="GO" id="GO:0005737">
    <property type="term" value="C:cytoplasm"/>
    <property type="evidence" value="ECO:0007669"/>
    <property type="project" value="TreeGrafter"/>
</dbReference>
<evidence type="ECO:0000313" key="4">
    <source>
        <dbReference type="Proteomes" id="UP000217199"/>
    </source>
</evidence>
<organism evidence="3 4">
    <name type="scientific">Pyrrhoderma noxium</name>
    <dbReference type="NCBI Taxonomy" id="2282107"/>
    <lineage>
        <taxon>Eukaryota</taxon>
        <taxon>Fungi</taxon>
        <taxon>Dikarya</taxon>
        <taxon>Basidiomycota</taxon>
        <taxon>Agaricomycotina</taxon>
        <taxon>Agaricomycetes</taxon>
        <taxon>Hymenochaetales</taxon>
        <taxon>Hymenochaetaceae</taxon>
        <taxon>Pyrrhoderma</taxon>
    </lineage>
</organism>
<comment type="caution">
    <text evidence="3">The sequence shown here is derived from an EMBL/GenBank/DDBJ whole genome shotgun (WGS) entry which is preliminary data.</text>
</comment>
<dbReference type="PANTHER" id="PTHR28626">
    <property type="entry name" value="SRR1-LIKE PROTEIN"/>
    <property type="match status" value="1"/>
</dbReference>
<dbReference type="OrthoDB" id="551431at2759"/>
<proteinExistence type="inferred from homology"/>
<feature type="domain" description="SRR1-like" evidence="2">
    <location>
        <begin position="69"/>
        <end position="234"/>
    </location>
</feature>
<evidence type="ECO:0000259" key="2">
    <source>
        <dbReference type="Pfam" id="PF07985"/>
    </source>
</evidence>
<accession>A0A286UUJ6</accession>
<reference evidence="3 4" key="1">
    <citation type="journal article" date="2017" name="Mol. Ecol.">
        <title>Comparative and population genomic landscape of Phellinus noxius: A hypervariable fungus causing root rot in trees.</title>
        <authorList>
            <person name="Chung C.L."/>
            <person name="Lee T.J."/>
            <person name="Akiba M."/>
            <person name="Lee H.H."/>
            <person name="Kuo T.H."/>
            <person name="Liu D."/>
            <person name="Ke H.M."/>
            <person name="Yokoi T."/>
            <person name="Roa M.B."/>
            <person name="Lu M.J."/>
            <person name="Chang Y.Y."/>
            <person name="Ann P.J."/>
            <person name="Tsai J.N."/>
            <person name="Chen C.Y."/>
            <person name="Tzean S.S."/>
            <person name="Ota Y."/>
            <person name="Hattori T."/>
            <person name="Sahashi N."/>
            <person name="Liou R.F."/>
            <person name="Kikuchi T."/>
            <person name="Tsai I.J."/>
        </authorList>
    </citation>
    <scope>NUCLEOTIDE SEQUENCE [LARGE SCALE GENOMIC DNA]</scope>
    <source>
        <strain evidence="3 4">FFPRI411160</strain>
    </source>
</reference>
<dbReference type="PANTHER" id="PTHR28626:SF3">
    <property type="entry name" value="SRR1-LIKE PROTEIN"/>
    <property type="match status" value="1"/>
</dbReference>
<protein>
    <recommendedName>
        <fullName evidence="2">SRR1-like domain-containing protein</fullName>
    </recommendedName>
</protein>
<gene>
    <name evidence="3" type="ORF">PNOK_0030200</name>
</gene>
<dbReference type="Proteomes" id="UP000217199">
    <property type="component" value="Unassembled WGS sequence"/>
</dbReference>
<dbReference type="AlphaFoldDB" id="A0A286UUJ6"/>
<keyword evidence="4" id="KW-1185">Reference proteome</keyword>
<name>A0A286UUJ6_9AGAM</name>
<dbReference type="InterPro" id="IPR012942">
    <property type="entry name" value="SRR1-like"/>
</dbReference>
<evidence type="ECO:0000313" key="3">
    <source>
        <dbReference type="EMBL" id="PAV23234.1"/>
    </source>
</evidence>
<dbReference type="InterPro" id="IPR040044">
    <property type="entry name" value="SRR1L"/>
</dbReference>
<dbReference type="EMBL" id="NBII01000001">
    <property type="protein sequence ID" value="PAV23234.1"/>
    <property type="molecule type" value="Genomic_DNA"/>
</dbReference>